<dbReference type="RefSeq" id="WP_130980155.1">
    <property type="nucleotide sequence ID" value="NZ_SISG01000001.1"/>
</dbReference>
<comment type="caution">
    <text evidence="4">The sequence shown here is derived from an EMBL/GenBank/DDBJ whole genome shotgun (WGS) entry which is preliminary data.</text>
</comment>
<reference evidence="5" key="1">
    <citation type="submission" date="2019-02" db="EMBL/GenBank/DDBJ databases">
        <title>Glaciihabitans arcticus sp. nov., a psychrotolerant bacterium isolated from polar soil.</title>
        <authorList>
            <person name="Dahal R.H."/>
        </authorList>
    </citation>
    <scope>NUCLEOTIDE SEQUENCE [LARGE SCALE GENOMIC DNA]</scope>
    <source>
        <strain evidence="5">RP-3-7</strain>
    </source>
</reference>
<evidence type="ECO:0000313" key="5">
    <source>
        <dbReference type="Proteomes" id="UP000294194"/>
    </source>
</evidence>
<dbReference type="EMBL" id="SISG01000001">
    <property type="protein sequence ID" value="TBN56044.1"/>
    <property type="molecule type" value="Genomic_DNA"/>
</dbReference>
<evidence type="ECO:0000256" key="2">
    <source>
        <dbReference type="SAM" id="MobiDB-lite"/>
    </source>
</evidence>
<dbReference type="GO" id="GO:0015385">
    <property type="term" value="F:sodium:proton antiporter activity"/>
    <property type="evidence" value="ECO:0007669"/>
    <property type="project" value="TreeGrafter"/>
</dbReference>
<protein>
    <submittedName>
        <fullName evidence="4">Na+/H+ antiporter subunit G</fullName>
    </submittedName>
</protein>
<feature type="transmembrane region" description="Helical" evidence="3">
    <location>
        <begin position="65"/>
        <end position="89"/>
    </location>
</feature>
<organism evidence="4 5">
    <name type="scientific">Glaciihabitans arcticus</name>
    <dbReference type="NCBI Taxonomy" id="2668039"/>
    <lineage>
        <taxon>Bacteria</taxon>
        <taxon>Bacillati</taxon>
        <taxon>Actinomycetota</taxon>
        <taxon>Actinomycetes</taxon>
        <taxon>Micrococcales</taxon>
        <taxon>Microbacteriaceae</taxon>
        <taxon>Glaciihabitans</taxon>
    </lineage>
</organism>
<dbReference type="AlphaFoldDB" id="A0A4Q9GQ16"/>
<dbReference type="NCBIfam" id="TIGR01300">
    <property type="entry name" value="CPA3_mnhG_phaG"/>
    <property type="match status" value="1"/>
</dbReference>
<evidence type="ECO:0000256" key="3">
    <source>
        <dbReference type="SAM" id="Phobius"/>
    </source>
</evidence>
<feature type="transmembrane region" description="Helical" evidence="3">
    <location>
        <begin position="6"/>
        <end position="30"/>
    </location>
</feature>
<sequence>MTLDDALDLAAAVCLLLGAFLTLAAGIGLLRFPDALSRLHAATKPQILGLLFVVTAVALDSRSWTTLLALIPVLLFQMFTAPISAHMVGRAGYRTSNFKPGTLLVDELEEAVDRASEDEKAEGGLAVKKSVRKKTGK</sequence>
<dbReference type="PANTHER" id="PTHR34703">
    <property type="entry name" value="ANTIPORTER SUBUNIT MNHG2-RELATED"/>
    <property type="match status" value="1"/>
</dbReference>
<evidence type="ECO:0000313" key="4">
    <source>
        <dbReference type="EMBL" id="TBN56044.1"/>
    </source>
</evidence>
<comment type="similarity">
    <text evidence="1">Belongs to the CPA3 antiporters (TC 2.A.63) subunit G family.</text>
</comment>
<keyword evidence="3" id="KW-0472">Membrane</keyword>
<keyword evidence="5" id="KW-1185">Reference proteome</keyword>
<evidence type="ECO:0000256" key="1">
    <source>
        <dbReference type="ARBA" id="ARBA00008404"/>
    </source>
</evidence>
<accession>A0A4Q9GQ16</accession>
<feature type="region of interest" description="Disordered" evidence="2">
    <location>
        <begin position="115"/>
        <end position="137"/>
    </location>
</feature>
<dbReference type="Pfam" id="PF03334">
    <property type="entry name" value="PhaG_MnhG_YufB"/>
    <property type="match status" value="1"/>
</dbReference>
<name>A0A4Q9GQ16_9MICO</name>
<proteinExistence type="inferred from homology"/>
<dbReference type="InterPro" id="IPR005133">
    <property type="entry name" value="PhaG_MnhG_YufB"/>
</dbReference>
<dbReference type="Proteomes" id="UP000294194">
    <property type="component" value="Unassembled WGS sequence"/>
</dbReference>
<keyword evidence="3" id="KW-1133">Transmembrane helix</keyword>
<dbReference type="NCBIfam" id="NF009314">
    <property type="entry name" value="PRK12674.1-2"/>
    <property type="match status" value="1"/>
</dbReference>
<dbReference type="PANTHER" id="PTHR34703:SF1">
    <property type="entry name" value="ANTIPORTER SUBUNIT MNHG2-RELATED"/>
    <property type="match status" value="1"/>
</dbReference>
<keyword evidence="3" id="KW-0812">Transmembrane</keyword>
<gene>
    <name evidence="4" type="ORF">EYE40_00765</name>
</gene>